<dbReference type="InterPro" id="IPR009060">
    <property type="entry name" value="UBA-like_sf"/>
</dbReference>
<dbReference type="SUPFAM" id="SSF46934">
    <property type="entry name" value="UBA-like"/>
    <property type="match status" value="1"/>
</dbReference>
<reference evidence="3 4" key="1">
    <citation type="journal article" date="2019" name="Nat. Plants">
        <title>Stout camphor tree genome fills gaps in understanding of flowering plant genome evolution.</title>
        <authorList>
            <person name="Chaw S.M."/>
            <person name="Liu Y.C."/>
            <person name="Wu Y.W."/>
            <person name="Wang H.Y."/>
            <person name="Lin C.I."/>
            <person name="Wu C.S."/>
            <person name="Ke H.M."/>
            <person name="Chang L.Y."/>
            <person name="Hsu C.Y."/>
            <person name="Yang H.T."/>
            <person name="Sudianto E."/>
            <person name="Hsu M.H."/>
            <person name="Wu K.P."/>
            <person name="Wang L.N."/>
            <person name="Leebens-Mack J.H."/>
            <person name="Tsai I.J."/>
        </authorList>
    </citation>
    <scope>NUCLEOTIDE SEQUENCE [LARGE SCALE GENOMIC DNA]</scope>
    <source>
        <strain evidence="4">cv. Chaw 1501</strain>
        <tissue evidence="3">Young leaves</tissue>
    </source>
</reference>
<dbReference type="InterPro" id="IPR009719">
    <property type="entry name" value="GIP1_N"/>
</dbReference>
<proteinExistence type="predicted"/>
<evidence type="ECO:0000256" key="1">
    <source>
        <dbReference type="SAM" id="MobiDB-lite"/>
    </source>
</evidence>
<feature type="domain" description="GBF-interacting protein 1 N-terminal" evidence="2">
    <location>
        <begin position="18"/>
        <end position="75"/>
    </location>
</feature>
<accession>A0A3S3Q6A9</accession>
<dbReference type="Proteomes" id="UP000283530">
    <property type="component" value="Unassembled WGS sequence"/>
</dbReference>
<sequence>MEMVSASKTESGTQILSARVRKTIQSIKEIVGNHSDADIYVMLKESNMDPNETAQKLLNQDPFREVKRKRDKKKENTGYRGSIETRKPIEQTRQGPKNQSSWDRNNAWRGGFTRNTSRGAGVSQEFRVVRDNRATQNSSGHSKSASLECITSANEQAISNVSLKNSLKTLTDQKHSDATSRQSMKQLSSQGPNMVHESGPGHARNAHPNGPRRQVSLEEMRPITPNSALQVQMQRPHNSPRNRVAPSNIPAVGLYSSSTDPVHVPPPDSRSSGAVGAIKREVGVVGVRRMPSQDSVTRLSVPSGSFSMLSGKEISASTESFGPSPAISKSDQFSQNSIARPATPNMSGRSFLGNQYNAKLHQQPVGHLKVPQSNMEWKPKSSQKSSLISPSIIGTAATPISPSASNSTISNEVTHLPEKLSQVNISEDQHVIIPQHLRVPEAERSQLTFGSFEQGLGSMKGVMVGFHTVDSVEERKDDPALSLSLSVPVSSSEDVSGCDEVELLEVQGVSGNDSPASDAASGHPLNGTKESSSPQNLDNYGNVGLFQSHGPSYRPEEPQEQQDPSSLATFSGYDSQTYDEPFFRSAMDENVRGQGFSSPQEVLSAHATNNAPPSTAAMVQQQPMAQLYPQLHISHYPNFMPYRQLLSPVYVPPMAVPNYSSNPAYPHPPSGSSYLLMQGGSSHLTSGGLKYAASQYKPVPVGGPTGYGNYTNAAGYTMSTPGTVGNATGLEDATRLKYKDGNLYVPNPQADTSELWVQTPRELPSLQSTPYYNLSGQAAPHAAFVPSHAGHNPFNAPTQSAHVPFPGLYHPPQPTAIANPHHLVHQQLPGMGGNVGVGVAAPGPQVGAYQQPQLGHLNWTSNF</sequence>
<keyword evidence="4" id="KW-1185">Reference proteome</keyword>
<feature type="region of interest" description="Disordered" evidence="1">
    <location>
        <begin position="317"/>
        <end position="352"/>
    </location>
</feature>
<comment type="caution">
    <text evidence="3">The sequence shown here is derived from an EMBL/GenBank/DDBJ whole genome shotgun (WGS) entry which is preliminary data.</text>
</comment>
<evidence type="ECO:0000313" key="4">
    <source>
        <dbReference type="Proteomes" id="UP000283530"/>
    </source>
</evidence>
<name>A0A3S3Q6A9_9MAGN</name>
<dbReference type="PANTHER" id="PTHR47070">
    <property type="entry name" value="HYDROXYPROLINE-RICH GLYCOPROTEIN-LIKE"/>
    <property type="match status" value="1"/>
</dbReference>
<feature type="region of interest" description="Disordered" evidence="1">
    <location>
        <begin position="170"/>
        <end position="213"/>
    </location>
</feature>
<feature type="region of interest" description="Disordered" evidence="1">
    <location>
        <begin position="56"/>
        <end position="146"/>
    </location>
</feature>
<dbReference type="OrthoDB" id="657470at2759"/>
<dbReference type="AlphaFoldDB" id="A0A3S3Q6A9"/>
<dbReference type="STRING" id="337451.A0A3S3Q6A9"/>
<feature type="region of interest" description="Disordered" evidence="1">
    <location>
        <begin position="509"/>
        <end position="573"/>
    </location>
</feature>
<evidence type="ECO:0000313" key="3">
    <source>
        <dbReference type="EMBL" id="RWR79517.1"/>
    </source>
</evidence>
<feature type="compositionally biased region" description="Basic and acidic residues" evidence="1">
    <location>
        <begin position="73"/>
        <end position="90"/>
    </location>
</feature>
<gene>
    <name evidence="3" type="ORF">CKAN_00809100</name>
</gene>
<feature type="compositionally biased region" description="Polar residues" evidence="1">
    <location>
        <begin position="179"/>
        <end position="192"/>
    </location>
</feature>
<protein>
    <submittedName>
        <fullName evidence="3">GBF-interacting protein 1-like protein isoform X1</fullName>
    </submittedName>
</protein>
<feature type="compositionally biased region" description="Polar residues" evidence="1">
    <location>
        <begin position="561"/>
        <end position="573"/>
    </location>
</feature>
<feature type="compositionally biased region" description="Polar residues" evidence="1">
    <location>
        <begin position="91"/>
        <end position="104"/>
    </location>
</feature>
<feature type="compositionally biased region" description="Polar residues" evidence="1">
    <location>
        <begin position="528"/>
        <end position="539"/>
    </location>
</feature>
<dbReference type="PANTHER" id="PTHR47070:SF2">
    <property type="entry name" value="OS06G0206100 PROTEIN"/>
    <property type="match status" value="1"/>
</dbReference>
<feature type="compositionally biased region" description="Polar residues" evidence="1">
    <location>
        <begin position="134"/>
        <end position="146"/>
    </location>
</feature>
<dbReference type="Pfam" id="PF06972">
    <property type="entry name" value="GIP1_N"/>
    <property type="match status" value="1"/>
</dbReference>
<evidence type="ECO:0000259" key="2">
    <source>
        <dbReference type="Pfam" id="PF06972"/>
    </source>
</evidence>
<organism evidence="3 4">
    <name type="scientific">Cinnamomum micranthum f. kanehirae</name>
    <dbReference type="NCBI Taxonomy" id="337451"/>
    <lineage>
        <taxon>Eukaryota</taxon>
        <taxon>Viridiplantae</taxon>
        <taxon>Streptophyta</taxon>
        <taxon>Embryophyta</taxon>
        <taxon>Tracheophyta</taxon>
        <taxon>Spermatophyta</taxon>
        <taxon>Magnoliopsida</taxon>
        <taxon>Magnoliidae</taxon>
        <taxon>Laurales</taxon>
        <taxon>Lauraceae</taxon>
        <taxon>Cinnamomum</taxon>
    </lineage>
</organism>
<dbReference type="EMBL" id="QPKB01000003">
    <property type="protein sequence ID" value="RWR79517.1"/>
    <property type="molecule type" value="Genomic_DNA"/>
</dbReference>